<accession>A0AAV2LHI9</accession>
<feature type="region of interest" description="Disordered" evidence="1">
    <location>
        <begin position="166"/>
        <end position="273"/>
    </location>
</feature>
<feature type="region of interest" description="Disordered" evidence="1">
    <location>
        <begin position="22"/>
        <end position="56"/>
    </location>
</feature>
<name>A0AAV2LHI9_KNICA</name>
<dbReference type="AlphaFoldDB" id="A0AAV2LHI9"/>
<reference evidence="2 3" key="1">
    <citation type="submission" date="2024-04" db="EMBL/GenBank/DDBJ databases">
        <authorList>
            <person name="Waldvogel A.-M."/>
            <person name="Schoenle A."/>
        </authorList>
    </citation>
    <scope>NUCLEOTIDE SEQUENCE [LARGE SCALE GENOMIC DNA]</scope>
</reference>
<protein>
    <submittedName>
        <fullName evidence="2">Uncharacterized protein</fullName>
    </submittedName>
</protein>
<dbReference type="EMBL" id="OZ035845">
    <property type="protein sequence ID" value="CAL1599049.1"/>
    <property type="molecule type" value="Genomic_DNA"/>
</dbReference>
<dbReference type="Proteomes" id="UP001497482">
    <property type="component" value="Chromosome 23"/>
</dbReference>
<feature type="compositionally biased region" description="Basic residues" evidence="1">
    <location>
        <begin position="263"/>
        <end position="273"/>
    </location>
</feature>
<feature type="compositionally biased region" description="Low complexity" evidence="1">
    <location>
        <begin position="22"/>
        <end position="32"/>
    </location>
</feature>
<evidence type="ECO:0000256" key="1">
    <source>
        <dbReference type="SAM" id="MobiDB-lite"/>
    </source>
</evidence>
<keyword evidence="3" id="KW-1185">Reference proteome</keyword>
<proteinExistence type="predicted"/>
<evidence type="ECO:0000313" key="2">
    <source>
        <dbReference type="EMBL" id="CAL1599049.1"/>
    </source>
</evidence>
<organism evidence="2 3">
    <name type="scientific">Knipowitschia caucasica</name>
    <name type="common">Caucasian dwarf goby</name>
    <name type="synonym">Pomatoschistus caucasicus</name>
    <dbReference type="NCBI Taxonomy" id="637954"/>
    <lineage>
        <taxon>Eukaryota</taxon>
        <taxon>Metazoa</taxon>
        <taxon>Chordata</taxon>
        <taxon>Craniata</taxon>
        <taxon>Vertebrata</taxon>
        <taxon>Euteleostomi</taxon>
        <taxon>Actinopterygii</taxon>
        <taxon>Neopterygii</taxon>
        <taxon>Teleostei</taxon>
        <taxon>Neoteleostei</taxon>
        <taxon>Acanthomorphata</taxon>
        <taxon>Gobiaria</taxon>
        <taxon>Gobiiformes</taxon>
        <taxon>Gobioidei</taxon>
        <taxon>Gobiidae</taxon>
        <taxon>Gobiinae</taxon>
        <taxon>Knipowitschia</taxon>
    </lineage>
</organism>
<gene>
    <name evidence="2" type="ORF">KC01_LOCUS27386</name>
</gene>
<evidence type="ECO:0000313" key="3">
    <source>
        <dbReference type="Proteomes" id="UP001497482"/>
    </source>
</evidence>
<sequence length="273" mass="29718">MPRVTPVGAHIVYTVWSDRFLAPGPRSSQRPQQQPPPGAQRSPTHSAPRRKQGEDKHTEWLAAASIMNKPRVVTALRYAKIIPLCQHERCDFTVRLSVPSPDYKVMDNSPKVTVSPPSPAEDVLSGFKVKLSIDQRWSHMHGGHMHGAGGCVGVPVPPLGLQAAQYERPSASGPVRAAQYERPSTSGPVRAAQYERPSTSGPVRAAQYERPSTSGPVQAAQYERPSTSGPVRAAQYKRPSTSGPVQAAQYERPSTSGPVRAAQYKRPRPAQQQ</sequence>